<dbReference type="InterPro" id="IPR006528">
    <property type="entry name" value="Phage_head_morphogenesis_dom"/>
</dbReference>
<protein>
    <submittedName>
        <fullName evidence="2">Phage putative head morphogenesis protein, SPP1 gp7 family</fullName>
    </submittedName>
</protein>
<reference evidence="2 3" key="1">
    <citation type="submission" date="2016-10" db="EMBL/GenBank/DDBJ databases">
        <authorList>
            <person name="de Groot N.N."/>
        </authorList>
    </citation>
    <scope>NUCLEOTIDE SEQUENCE [LARGE SCALE GENOMIC DNA]</scope>
    <source>
        <strain evidence="2 3">DSM 6059</strain>
    </source>
</reference>
<dbReference type="STRING" id="1123010.SAMN02745724_00754"/>
<feature type="domain" description="Phage head morphogenesis" evidence="1">
    <location>
        <begin position="57"/>
        <end position="172"/>
    </location>
</feature>
<dbReference type="Pfam" id="PF04233">
    <property type="entry name" value="Phage_Mu_F"/>
    <property type="match status" value="1"/>
</dbReference>
<dbReference type="Proteomes" id="UP000198862">
    <property type="component" value="Unassembled WGS sequence"/>
</dbReference>
<evidence type="ECO:0000259" key="1">
    <source>
        <dbReference type="Pfam" id="PF04233"/>
    </source>
</evidence>
<dbReference type="EMBL" id="FOLO01000004">
    <property type="protein sequence ID" value="SFC04766.1"/>
    <property type="molecule type" value="Genomic_DNA"/>
</dbReference>
<dbReference type="OrthoDB" id="9813502at2"/>
<gene>
    <name evidence="2" type="ORF">SAMN02745724_00754</name>
</gene>
<dbReference type="RefSeq" id="WP_091980104.1">
    <property type="nucleotide sequence ID" value="NZ_FOLO01000004.1"/>
</dbReference>
<evidence type="ECO:0000313" key="2">
    <source>
        <dbReference type="EMBL" id="SFC04766.1"/>
    </source>
</evidence>
<name>A0A1I1G0D0_9GAMM</name>
<accession>A0A1I1G0D0</accession>
<dbReference type="AlphaFoldDB" id="A0A1I1G0D0"/>
<evidence type="ECO:0000313" key="3">
    <source>
        <dbReference type="Proteomes" id="UP000198862"/>
    </source>
</evidence>
<proteinExistence type="predicted"/>
<organism evidence="2 3">
    <name type="scientific">Pseudoalteromonas denitrificans DSM 6059</name>
    <dbReference type="NCBI Taxonomy" id="1123010"/>
    <lineage>
        <taxon>Bacteria</taxon>
        <taxon>Pseudomonadati</taxon>
        <taxon>Pseudomonadota</taxon>
        <taxon>Gammaproteobacteria</taxon>
        <taxon>Alteromonadales</taxon>
        <taxon>Pseudoalteromonadaceae</taxon>
        <taxon>Pseudoalteromonas</taxon>
    </lineage>
</organism>
<sequence>MPNTNLQYGDLIQFQEAIFYFRQKVQIPTDTWRDLQGMIHSKAFTVAGANKTQLLNDFNQAIDKAITSGETITQFRKRFDEIVKDHGWSYKGKRGWRTHVIYQNNKNTARAAGRWQQQERLKQRRPYLMYLTAGDLRVRPEHGSWHKIVLHIDHEFWFSHYPPNGWGCRCKVVSLNSRDIKRLNVKITDQDKLIDVVTVDEKTGGLTGIDLGWDYNPGKAWLGPDIVLGKSLIEMPANIRDIAIPEFNKSILKSKPHYINVVNEIAAKVALDKFKDDQKVFTLGYIASEEITKLLNKAKPILNSLITISSAEIASLLKSGVRLEVLTQLMNTLHDANLYKYRNGMLEIMDTDIKVKISEPFNTITISNVFYSKF</sequence>
<keyword evidence="3" id="KW-1185">Reference proteome</keyword>